<dbReference type="OrthoDB" id="668782at2"/>
<organism evidence="4 5">
    <name type="scientific">Chitinophaga dinghuensis</name>
    <dbReference type="NCBI Taxonomy" id="1539050"/>
    <lineage>
        <taxon>Bacteria</taxon>
        <taxon>Pseudomonadati</taxon>
        <taxon>Bacteroidota</taxon>
        <taxon>Chitinophagia</taxon>
        <taxon>Chitinophagales</taxon>
        <taxon>Chitinophagaceae</taxon>
        <taxon>Chitinophaga</taxon>
    </lineage>
</organism>
<accession>A0A327W4S6</accession>
<dbReference type="InterPro" id="IPR011008">
    <property type="entry name" value="Dimeric_a/b-barrel"/>
</dbReference>
<dbReference type="EMBL" id="QLMA01000003">
    <property type="protein sequence ID" value="RAJ83673.1"/>
    <property type="molecule type" value="Genomic_DNA"/>
</dbReference>
<dbReference type="Gene3D" id="3.30.70.1060">
    <property type="entry name" value="Dimeric alpha+beta barrel"/>
    <property type="match status" value="1"/>
</dbReference>
<sequence length="138" mass="15283">MRRSIFLAAFICLSTLMSFGQNATDKQFLLIFRFKTNFAPPSQDAVKENIKHWQEYMGNLGKSGKLVSGYRPSNEGETITGTAKTSQKGAYVANNELISSFIIIKAASMEEAGEIAKKCPIFEFDGSVEIRPVMNMAN</sequence>
<reference evidence="4 5" key="1">
    <citation type="submission" date="2018-06" db="EMBL/GenBank/DDBJ databases">
        <title>Genomic Encyclopedia of Archaeal and Bacterial Type Strains, Phase II (KMG-II): from individual species to whole genera.</title>
        <authorList>
            <person name="Goeker M."/>
        </authorList>
    </citation>
    <scope>NUCLEOTIDE SEQUENCE [LARGE SCALE GENOMIC DNA]</scope>
    <source>
        <strain evidence="4 5">DSM 29821</strain>
    </source>
</reference>
<comment type="caution">
    <text evidence="4">The sequence shown here is derived from an EMBL/GenBank/DDBJ whole genome shotgun (WGS) entry which is preliminary data.</text>
</comment>
<evidence type="ECO:0000313" key="4">
    <source>
        <dbReference type="EMBL" id="RAJ83673.1"/>
    </source>
</evidence>
<feature type="domain" description="YCII-related" evidence="3">
    <location>
        <begin position="40"/>
        <end position="136"/>
    </location>
</feature>
<dbReference type="SUPFAM" id="SSF54909">
    <property type="entry name" value="Dimeric alpha+beta barrel"/>
    <property type="match status" value="1"/>
</dbReference>
<evidence type="ECO:0000313" key="5">
    <source>
        <dbReference type="Proteomes" id="UP000249819"/>
    </source>
</evidence>
<dbReference type="Proteomes" id="UP000249819">
    <property type="component" value="Unassembled WGS sequence"/>
</dbReference>
<gene>
    <name evidence="4" type="ORF">CLV59_103645</name>
</gene>
<dbReference type="InterPro" id="IPR005545">
    <property type="entry name" value="YCII"/>
</dbReference>
<evidence type="ECO:0000256" key="2">
    <source>
        <dbReference type="SAM" id="SignalP"/>
    </source>
</evidence>
<name>A0A327W4S6_9BACT</name>
<feature type="chain" id="PRO_5016357557" evidence="2">
    <location>
        <begin position="24"/>
        <end position="138"/>
    </location>
</feature>
<keyword evidence="5" id="KW-1185">Reference proteome</keyword>
<dbReference type="RefSeq" id="WP_111592306.1">
    <property type="nucleotide sequence ID" value="NZ_QLMA01000003.1"/>
</dbReference>
<evidence type="ECO:0000256" key="1">
    <source>
        <dbReference type="ARBA" id="ARBA00007689"/>
    </source>
</evidence>
<dbReference type="AlphaFoldDB" id="A0A327W4S6"/>
<dbReference type="Pfam" id="PF03795">
    <property type="entry name" value="YCII"/>
    <property type="match status" value="1"/>
</dbReference>
<protein>
    <submittedName>
        <fullName evidence="4">YCII-related domain-containing protein</fullName>
    </submittedName>
</protein>
<evidence type="ECO:0000259" key="3">
    <source>
        <dbReference type="Pfam" id="PF03795"/>
    </source>
</evidence>
<keyword evidence="2" id="KW-0732">Signal</keyword>
<proteinExistence type="inferred from homology"/>
<comment type="similarity">
    <text evidence="1">Belongs to the YciI family.</text>
</comment>
<feature type="signal peptide" evidence="2">
    <location>
        <begin position="1"/>
        <end position="23"/>
    </location>
</feature>